<dbReference type="EMBL" id="DS270034">
    <property type="protein sequence ID" value="EFO90918.1"/>
    <property type="molecule type" value="Genomic_DNA"/>
</dbReference>
<keyword evidence="1" id="KW-0732">Signal</keyword>
<evidence type="ECO:0000256" key="1">
    <source>
        <dbReference type="SAM" id="SignalP"/>
    </source>
</evidence>
<feature type="chain" id="PRO_5003178072" evidence="1">
    <location>
        <begin position="23"/>
        <end position="74"/>
    </location>
</feature>
<dbReference type="eggNOG" id="KOG4459">
    <property type="taxonomic scope" value="Eukaryota"/>
</dbReference>
<gene>
    <name evidence="2" type="ORF">CRE_20640</name>
</gene>
<name>E3NST4_CAERE</name>
<keyword evidence="3" id="KW-1185">Reference proteome</keyword>
<dbReference type="STRING" id="31234.E3NST4"/>
<dbReference type="InParanoid" id="E3NST4"/>
<dbReference type="AlphaFoldDB" id="E3NST4"/>
<dbReference type="OrthoDB" id="8517835at2759"/>
<feature type="signal peptide" evidence="1">
    <location>
        <begin position="1"/>
        <end position="22"/>
    </location>
</feature>
<proteinExistence type="predicted"/>
<dbReference type="HOGENOM" id="CLU_2690181_0_0_1"/>
<evidence type="ECO:0000313" key="2">
    <source>
        <dbReference type="EMBL" id="EFO90918.1"/>
    </source>
</evidence>
<sequence length="74" mass="8915">MTNFFFLFLPILLIFVPRGCSGQQHEKRVTFEDYFQFGKNEYTAKNWPDCVAFMKRAIDDFKCLSQCTNYWVRL</sequence>
<reference evidence="2" key="1">
    <citation type="submission" date="2007-07" db="EMBL/GenBank/DDBJ databases">
        <title>PCAP assembly of the Caenorhabditis remanei genome.</title>
        <authorList>
            <consortium name="The Caenorhabditis remanei Sequencing Consortium"/>
            <person name="Wilson R.K."/>
        </authorList>
    </citation>
    <scope>NUCLEOTIDE SEQUENCE [LARGE SCALE GENOMIC DNA]</scope>
    <source>
        <strain evidence="2">PB4641</strain>
    </source>
</reference>
<protein>
    <submittedName>
        <fullName evidence="2">Uncharacterized protein</fullName>
    </submittedName>
</protein>
<evidence type="ECO:0000313" key="3">
    <source>
        <dbReference type="Proteomes" id="UP000008281"/>
    </source>
</evidence>
<organism evidence="3">
    <name type="scientific">Caenorhabditis remanei</name>
    <name type="common">Caenorhabditis vulgaris</name>
    <dbReference type="NCBI Taxonomy" id="31234"/>
    <lineage>
        <taxon>Eukaryota</taxon>
        <taxon>Metazoa</taxon>
        <taxon>Ecdysozoa</taxon>
        <taxon>Nematoda</taxon>
        <taxon>Chromadorea</taxon>
        <taxon>Rhabditida</taxon>
        <taxon>Rhabditina</taxon>
        <taxon>Rhabditomorpha</taxon>
        <taxon>Rhabditoidea</taxon>
        <taxon>Rhabditidae</taxon>
        <taxon>Peloderinae</taxon>
        <taxon>Caenorhabditis</taxon>
    </lineage>
</organism>
<dbReference type="Proteomes" id="UP000008281">
    <property type="component" value="Unassembled WGS sequence"/>
</dbReference>
<accession>E3NST4</accession>